<name>A0A9W6WUZ4_9STRA</name>
<dbReference type="Gene3D" id="2.60.40.2030">
    <property type="match status" value="1"/>
</dbReference>
<feature type="compositionally biased region" description="Basic and acidic residues" evidence="1">
    <location>
        <begin position="264"/>
        <end position="275"/>
    </location>
</feature>
<dbReference type="OrthoDB" id="127452at2759"/>
<keyword evidence="2" id="KW-1133">Transmembrane helix</keyword>
<feature type="region of interest" description="Disordered" evidence="1">
    <location>
        <begin position="236"/>
        <end position="302"/>
    </location>
</feature>
<gene>
    <name evidence="3" type="ORF">Plil01_001199300</name>
</gene>
<evidence type="ECO:0000313" key="4">
    <source>
        <dbReference type="Proteomes" id="UP001165083"/>
    </source>
</evidence>
<keyword evidence="2" id="KW-0812">Transmembrane</keyword>
<sequence length="302" mass="33115">MGTDAQCADSFAFFTSTPLVVQKPKAHRLLVVIPVRRECCSWQCGSSARVVYFTAHTSTIIEPARSGVDYVEARGTVLFEVGQQRAQLAVEILPALVDDWIEVGNSTHLYQRAFAVTLEAPSSTSTLLRASTEIIVEPTLLPKTATTSAASTVSVLRIVLGVLAAAGVVVLIACWFRVRRCRLSRRSRAFEYKVLLLPRRDSGASEEIREALISTSGRATRKSGIRRTARRVSSFTKWSAKDRPKHEATDRVVPEEAVSAVKTAADKREKEKGSSEDAEDDSEPERDLREHLASIQSSSAGQ</sequence>
<proteinExistence type="predicted"/>
<keyword evidence="2" id="KW-0472">Membrane</keyword>
<dbReference type="Proteomes" id="UP001165083">
    <property type="component" value="Unassembled WGS sequence"/>
</dbReference>
<evidence type="ECO:0000313" key="3">
    <source>
        <dbReference type="EMBL" id="GMF28476.1"/>
    </source>
</evidence>
<protein>
    <submittedName>
        <fullName evidence="3">Unnamed protein product</fullName>
    </submittedName>
</protein>
<accession>A0A9W6WUZ4</accession>
<dbReference type="EMBL" id="BSXW01000715">
    <property type="protein sequence ID" value="GMF28476.1"/>
    <property type="molecule type" value="Genomic_DNA"/>
</dbReference>
<keyword evidence="4" id="KW-1185">Reference proteome</keyword>
<organism evidence="3 4">
    <name type="scientific">Phytophthora lilii</name>
    <dbReference type="NCBI Taxonomy" id="2077276"/>
    <lineage>
        <taxon>Eukaryota</taxon>
        <taxon>Sar</taxon>
        <taxon>Stramenopiles</taxon>
        <taxon>Oomycota</taxon>
        <taxon>Peronosporomycetes</taxon>
        <taxon>Peronosporales</taxon>
        <taxon>Peronosporaceae</taxon>
        <taxon>Phytophthora</taxon>
    </lineage>
</organism>
<evidence type="ECO:0000256" key="1">
    <source>
        <dbReference type="SAM" id="MobiDB-lite"/>
    </source>
</evidence>
<dbReference type="SUPFAM" id="SSF141072">
    <property type="entry name" value="CalX-like"/>
    <property type="match status" value="1"/>
</dbReference>
<reference evidence="3" key="1">
    <citation type="submission" date="2023-04" db="EMBL/GenBank/DDBJ databases">
        <title>Phytophthora lilii NBRC 32176.</title>
        <authorList>
            <person name="Ichikawa N."/>
            <person name="Sato H."/>
            <person name="Tonouchi N."/>
        </authorList>
    </citation>
    <scope>NUCLEOTIDE SEQUENCE</scope>
    <source>
        <strain evidence="3">NBRC 32176</strain>
    </source>
</reference>
<evidence type="ECO:0000256" key="2">
    <source>
        <dbReference type="SAM" id="Phobius"/>
    </source>
</evidence>
<dbReference type="AlphaFoldDB" id="A0A9W6WUZ4"/>
<feature type="transmembrane region" description="Helical" evidence="2">
    <location>
        <begin position="155"/>
        <end position="178"/>
    </location>
</feature>
<feature type="compositionally biased region" description="Basic and acidic residues" evidence="1">
    <location>
        <begin position="239"/>
        <end position="254"/>
    </location>
</feature>
<comment type="caution">
    <text evidence="3">The sequence shown here is derived from an EMBL/GenBank/DDBJ whole genome shotgun (WGS) entry which is preliminary data.</text>
</comment>
<dbReference type="InterPro" id="IPR038081">
    <property type="entry name" value="CalX-like_sf"/>
</dbReference>